<name>A0A820L8B9_9BILA</name>
<reference evidence="1" key="1">
    <citation type="submission" date="2021-02" db="EMBL/GenBank/DDBJ databases">
        <authorList>
            <person name="Nowell W R."/>
        </authorList>
    </citation>
    <scope>NUCLEOTIDE SEQUENCE</scope>
</reference>
<comment type="caution">
    <text evidence="1">The sequence shown here is derived from an EMBL/GenBank/DDBJ whole genome shotgun (WGS) entry which is preliminary data.</text>
</comment>
<evidence type="ECO:0000313" key="2">
    <source>
        <dbReference type="Proteomes" id="UP000663873"/>
    </source>
</evidence>
<accession>A0A820L8B9</accession>
<dbReference type="EMBL" id="CAJOBP010002369">
    <property type="protein sequence ID" value="CAF4351018.1"/>
    <property type="molecule type" value="Genomic_DNA"/>
</dbReference>
<organism evidence="1 2">
    <name type="scientific">Rotaria socialis</name>
    <dbReference type="NCBI Taxonomy" id="392032"/>
    <lineage>
        <taxon>Eukaryota</taxon>
        <taxon>Metazoa</taxon>
        <taxon>Spiralia</taxon>
        <taxon>Gnathifera</taxon>
        <taxon>Rotifera</taxon>
        <taxon>Eurotatoria</taxon>
        <taxon>Bdelloidea</taxon>
        <taxon>Philodinida</taxon>
        <taxon>Philodinidae</taxon>
        <taxon>Rotaria</taxon>
    </lineage>
</organism>
<evidence type="ECO:0000313" key="1">
    <source>
        <dbReference type="EMBL" id="CAF4351018.1"/>
    </source>
</evidence>
<proteinExistence type="predicted"/>
<dbReference type="AlphaFoldDB" id="A0A820L8B9"/>
<gene>
    <name evidence="1" type="ORF">UJA718_LOCUS15794</name>
</gene>
<dbReference type="Proteomes" id="UP000663873">
    <property type="component" value="Unassembled WGS sequence"/>
</dbReference>
<feature type="non-terminal residue" evidence="1">
    <location>
        <position position="1"/>
    </location>
</feature>
<sequence>QEKTWIYSLINESINKHNKLSEAWDPILFKVKQQIQRKLQLLQQQQRQQPSTNKN</sequence>
<keyword evidence="2" id="KW-1185">Reference proteome</keyword>
<protein>
    <submittedName>
        <fullName evidence="1">Uncharacterized protein</fullName>
    </submittedName>
</protein>